<dbReference type="Gene3D" id="1.10.150.130">
    <property type="match status" value="1"/>
</dbReference>
<protein>
    <submittedName>
        <fullName evidence="7">Integrase</fullName>
    </submittedName>
</protein>
<feature type="domain" description="Core-binding (CB)" evidence="6">
    <location>
        <begin position="60"/>
        <end position="150"/>
    </location>
</feature>
<dbReference type="Gene3D" id="1.10.443.10">
    <property type="entry name" value="Intergrase catalytic core"/>
    <property type="match status" value="1"/>
</dbReference>
<dbReference type="PROSITE" id="PS51900">
    <property type="entry name" value="CB"/>
    <property type="match status" value="1"/>
</dbReference>
<evidence type="ECO:0000313" key="8">
    <source>
        <dbReference type="Proteomes" id="UP001239167"/>
    </source>
</evidence>
<proteinExistence type="predicted"/>
<feature type="domain" description="Tyr recombinase" evidence="5">
    <location>
        <begin position="172"/>
        <end position="379"/>
    </location>
</feature>
<dbReference type="RefSeq" id="WP_307222778.1">
    <property type="nucleotide sequence ID" value="NZ_CP116940.1"/>
</dbReference>
<dbReference type="PANTHER" id="PTHR30349:SF91">
    <property type="entry name" value="INTA PROTEIN"/>
    <property type="match status" value="1"/>
</dbReference>
<keyword evidence="3" id="KW-0233">DNA recombination</keyword>
<dbReference type="PANTHER" id="PTHR30349">
    <property type="entry name" value="PHAGE INTEGRASE-RELATED"/>
    <property type="match status" value="1"/>
</dbReference>
<dbReference type="EMBL" id="JAUSUE010000003">
    <property type="protein sequence ID" value="MDQ0202837.1"/>
    <property type="molecule type" value="Genomic_DNA"/>
</dbReference>
<keyword evidence="2 4" id="KW-0238">DNA-binding</keyword>
<dbReference type="InterPro" id="IPR050090">
    <property type="entry name" value="Tyrosine_recombinase_XerCD"/>
</dbReference>
<comment type="caution">
    <text evidence="7">The sequence shown here is derived from an EMBL/GenBank/DDBJ whole genome shotgun (WGS) entry which is preliminary data.</text>
</comment>
<dbReference type="InterPro" id="IPR004107">
    <property type="entry name" value="Integrase_SAM-like_N"/>
</dbReference>
<evidence type="ECO:0000259" key="6">
    <source>
        <dbReference type="PROSITE" id="PS51900"/>
    </source>
</evidence>
<evidence type="ECO:0000256" key="4">
    <source>
        <dbReference type="PROSITE-ProRule" id="PRU01248"/>
    </source>
</evidence>
<dbReference type="InterPro" id="IPR044068">
    <property type="entry name" value="CB"/>
</dbReference>
<evidence type="ECO:0000256" key="2">
    <source>
        <dbReference type="ARBA" id="ARBA00023125"/>
    </source>
</evidence>
<dbReference type="InterPro" id="IPR011010">
    <property type="entry name" value="DNA_brk_join_enz"/>
</dbReference>
<organism evidence="7 8">
    <name type="scientific">Pectinatus haikarae</name>
    <dbReference type="NCBI Taxonomy" id="349096"/>
    <lineage>
        <taxon>Bacteria</taxon>
        <taxon>Bacillati</taxon>
        <taxon>Bacillota</taxon>
        <taxon>Negativicutes</taxon>
        <taxon>Selenomonadales</taxon>
        <taxon>Selenomonadaceae</taxon>
        <taxon>Pectinatus</taxon>
    </lineage>
</organism>
<reference evidence="7 8" key="1">
    <citation type="submission" date="2023-07" db="EMBL/GenBank/DDBJ databases">
        <title>Genomic Encyclopedia of Type Strains, Phase IV (KMG-IV): sequencing the most valuable type-strain genomes for metagenomic binning, comparative biology and taxonomic classification.</title>
        <authorList>
            <person name="Goeker M."/>
        </authorList>
    </citation>
    <scope>NUCLEOTIDE SEQUENCE [LARGE SCALE GENOMIC DNA]</scope>
    <source>
        <strain evidence="7 8">DSM 16980</strain>
    </source>
</reference>
<keyword evidence="8" id="KW-1185">Reference proteome</keyword>
<accession>A0ABT9Y4T3</accession>
<name>A0ABT9Y4T3_9FIRM</name>
<sequence>MAIEKRGTDSWRVIIYEGYSNGKKQRRTKTIHGRRSDAEREEKIMLGEIAKQPAKFTNQMKLNDFFQYWLNNFADEHLAPKTVFEYTKLFRRIDAALGHKALDKIEPKHLLLFYANLKEAPRLDGRLGGLGENSIRKHHVFLHLLLEKAKRWGFIYINPADNVDPPAFHYRNNKKIFTLSELNRFMDLLKGETLKHRLWVLLGISLGLRKGEMFGLQWKHVNYKEKTLLISQSAQYLPQRGVFIKSTKNVASNRNISMPDVLVECLIAYEAQQKEIAVALSNKWEGTDIANWQDNYVFTTWNGHLAHPDSINSWLNKFVRRHGLPHISPHSFRHMTATYLINAGVDLTTVAGKLGHSNSTTTQVIYSHLLKQSERETANMMDDILMPLAIPNMNDSDKK</sequence>
<evidence type="ECO:0000259" key="5">
    <source>
        <dbReference type="PROSITE" id="PS51898"/>
    </source>
</evidence>
<evidence type="ECO:0000256" key="3">
    <source>
        <dbReference type="ARBA" id="ARBA00023172"/>
    </source>
</evidence>
<keyword evidence="1" id="KW-0229">DNA integration</keyword>
<dbReference type="Proteomes" id="UP001239167">
    <property type="component" value="Unassembled WGS sequence"/>
</dbReference>
<dbReference type="InterPro" id="IPR013762">
    <property type="entry name" value="Integrase-like_cat_sf"/>
</dbReference>
<dbReference type="SUPFAM" id="SSF56349">
    <property type="entry name" value="DNA breaking-rejoining enzymes"/>
    <property type="match status" value="1"/>
</dbReference>
<evidence type="ECO:0000256" key="1">
    <source>
        <dbReference type="ARBA" id="ARBA00022908"/>
    </source>
</evidence>
<dbReference type="Pfam" id="PF14659">
    <property type="entry name" value="Phage_int_SAM_3"/>
    <property type="match status" value="1"/>
</dbReference>
<dbReference type="Pfam" id="PF00589">
    <property type="entry name" value="Phage_integrase"/>
    <property type="match status" value="1"/>
</dbReference>
<gene>
    <name evidence="7" type="ORF">J2S01_000533</name>
</gene>
<dbReference type="InterPro" id="IPR010998">
    <property type="entry name" value="Integrase_recombinase_N"/>
</dbReference>
<evidence type="ECO:0000313" key="7">
    <source>
        <dbReference type="EMBL" id="MDQ0202837.1"/>
    </source>
</evidence>
<dbReference type="InterPro" id="IPR002104">
    <property type="entry name" value="Integrase_catalytic"/>
</dbReference>
<dbReference type="PROSITE" id="PS51898">
    <property type="entry name" value="TYR_RECOMBINASE"/>
    <property type="match status" value="1"/>
</dbReference>
<dbReference type="CDD" id="cd01189">
    <property type="entry name" value="INT_ICEBs1_C_like"/>
    <property type="match status" value="1"/>
</dbReference>